<accession>A0A318H236</accession>
<evidence type="ECO:0000313" key="8">
    <source>
        <dbReference type="Proteomes" id="UP000247781"/>
    </source>
</evidence>
<evidence type="ECO:0000256" key="3">
    <source>
        <dbReference type="ARBA" id="ARBA00023163"/>
    </source>
</evidence>
<organism evidence="7 8">
    <name type="scientific">Mycolicibacterium moriokaense</name>
    <dbReference type="NCBI Taxonomy" id="39691"/>
    <lineage>
        <taxon>Bacteria</taxon>
        <taxon>Bacillati</taxon>
        <taxon>Actinomycetota</taxon>
        <taxon>Actinomycetes</taxon>
        <taxon>Mycobacteriales</taxon>
        <taxon>Mycobacteriaceae</taxon>
        <taxon>Mycolicibacterium</taxon>
    </lineage>
</organism>
<keyword evidence="5" id="KW-0175">Coiled coil</keyword>
<evidence type="ECO:0000313" key="7">
    <source>
        <dbReference type="EMBL" id="PXW97399.1"/>
    </source>
</evidence>
<proteinExistence type="predicted"/>
<dbReference type="Gene3D" id="1.10.357.10">
    <property type="entry name" value="Tetracycline Repressor, domain 2"/>
    <property type="match status" value="1"/>
</dbReference>
<dbReference type="PANTHER" id="PTHR30055:SF238">
    <property type="entry name" value="MYCOFACTOCIN BIOSYNTHESIS TRANSCRIPTIONAL REGULATOR MFTR-RELATED"/>
    <property type="match status" value="1"/>
</dbReference>
<evidence type="ECO:0000256" key="1">
    <source>
        <dbReference type="ARBA" id="ARBA00023015"/>
    </source>
</evidence>
<keyword evidence="3" id="KW-0804">Transcription</keyword>
<keyword evidence="8" id="KW-1185">Reference proteome</keyword>
<dbReference type="Proteomes" id="UP000247781">
    <property type="component" value="Unassembled WGS sequence"/>
</dbReference>
<dbReference type="InterPro" id="IPR050109">
    <property type="entry name" value="HTH-type_TetR-like_transc_reg"/>
</dbReference>
<dbReference type="InterPro" id="IPR009057">
    <property type="entry name" value="Homeodomain-like_sf"/>
</dbReference>
<dbReference type="Pfam" id="PF00440">
    <property type="entry name" value="TetR_N"/>
    <property type="match status" value="1"/>
</dbReference>
<feature type="coiled-coil region" evidence="5">
    <location>
        <begin position="98"/>
        <end position="125"/>
    </location>
</feature>
<dbReference type="GO" id="GO:0000976">
    <property type="term" value="F:transcription cis-regulatory region binding"/>
    <property type="evidence" value="ECO:0007669"/>
    <property type="project" value="TreeGrafter"/>
</dbReference>
<dbReference type="PANTHER" id="PTHR30055">
    <property type="entry name" value="HTH-TYPE TRANSCRIPTIONAL REGULATOR RUTR"/>
    <property type="match status" value="1"/>
</dbReference>
<sequence>MAERFRTSAYGLPIDKFSAIETTKRALGRAALSLVLEHGLHAVSGDAIAAAAGVAPRTFRNYFSNKEEAVLSILETIQNRYVETVMDRDPDEPVLDSLEAAAIELVEATEDREQLAARARLMEQNLARVGQSSRVVGGVTRWR</sequence>
<dbReference type="SUPFAM" id="SSF46689">
    <property type="entry name" value="Homeodomain-like"/>
    <property type="match status" value="1"/>
</dbReference>
<reference evidence="7 8" key="2">
    <citation type="submission" date="2018-06" db="EMBL/GenBank/DDBJ databases">
        <title>Sequencing of bacterial isolates from soil warming experiment in Harvard Forest, Massachusetts, USA.</title>
        <authorList>
            <person name="Deangelis K.PhD."/>
        </authorList>
    </citation>
    <scope>NUCLEOTIDE SEQUENCE [LARGE SCALE GENOMIC DNA]</scope>
    <source>
        <strain evidence="7 8">GAS496</strain>
    </source>
</reference>
<feature type="DNA-binding region" description="H-T-H motif" evidence="4">
    <location>
        <begin position="44"/>
        <end position="63"/>
    </location>
</feature>
<comment type="caution">
    <text evidence="7">The sequence shown here is derived from an EMBL/GenBank/DDBJ whole genome shotgun (WGS) entry which is preliminary data.</text>
</comment>
<keyword evidence="1" id="KW-0805">Transcription regulation</keyword>
<reference evidence="8" key="1">
    <citation type="submission" date="2018-05" db="EMBL/GenBank/DDBJ databases">
        <authorList>
            <person name="Deangelis K."/>
            <person name="Huntemann M."/>
            <person name="Clum A."/>
            <person name="Pillay M."/>
            <person name="Palaniappan K."/>
            <person name="Varghese N."/>
            <person name="Mikhailova N."/>
            <person name="Stamatis D."/>
            <person name="Reddy T."/>
            <person name="Daum C."/>
            <person name="Shapiro N."/>
            <person name="Ivanova N."/>
            <person name="Kyrpides N."/>
            <person name="Woyke T."/>
        </authorList>
    </citation>
    <scope>NUCLEOTIDE SEQUENCE [LARGE SCALE GENOMIC DNA]</scope>
    <source>
        <strain evidence="8">GAS496</strain>
    </source>
</reference>
<gene>
    <name evidence="7" type="ORF">C8E89_14820</name>
</gene>
<evidence type="ECO:0000256" key="2">
    <source>
        <dbReference type="ARBA" id="ARBA00023125"/>
    </source>
</evidence>
<dbReference type="InterPro" id="IPR001647">
    <property type="entry name" value="HTH_TetR"/>
</dbReference>
<feature type="domain" description="HTH tetR-type" evidence="6">
    <location>
        <begin position="21"/>
        <end position="81"/>
    </location>
</feature>
<protein>
    <submittedName>
        <fullName evidence="7">TetR family transcriptional regulator</fullName>
    </submittedName>
</protein>
<dbReference type="EMBL" id="QJJU01000048">
    <property type="protein sequence ID" value="PXW97399.1"/>
    <property type="molecule type" value="Genomic_DNA"/>
</dbReference>
<keyword evidence="2 4" id="KW-0238">DNA-binding</keyword>
<dbReference type="AlphaFoldDB" id="A0A318H236"/>
<evidence type="ECO:0000259" key="6">
    <source>
        <dbReference type="PROSITE" id="PS50977"/>
    </source>
</evidence>
<dbReference type="RefSeq" id="WP_181428531.1">
    <property type="nucleotide sequence ID" value="NZ_QJJU01000048.1"/>
</dbReference>
<evidence type="ECO:0000256" key="5">
    <source>
        <dbReference type="SAM" id="Coils"/>
    </source>
</evidence>
<evidence type="ECO:0000256" key="4">
    <source>
        <dbReference type="PROSITE-ProRule" id="PRU00335"/>
    </source>
</evidence>
<dbReference type="PROSITE" id="PS50977">
    <property type="entry name" value="HTH_TETR_2"/>
    <property type="match status" value="1"/>
</dbReference>
<dbReference type="GO" id="GO:0003700">
    <property type="term" value="F:DNA-binding transcription factor activity"/>
    <property type="evidence" value="ECO:0007669"/>
    <property type="project" value="TreeGrafter"/>
</dbReference>
<name>A0A318H236_9MYCO</name>